<evidence type="ECO:0000256" key="1">
    <source>
        <dbReference type="ARBA" id="ARBA00022723"/>
    </source>
</evidence>
<organism evidence="6 7">
    <name type="scientific">Leucocoprinus leucothites</name>
    <dbReference type="NCBI Taxonomy" id="201217"/>
    <lineage>
        <taxon>Eukaryota</taxon>
        <taxon>Fungi</taxon>
        <taxon>Dikarya</taxon>
        <taxon>Basidiomycota</taxon>
        <taxon>Agaricomycotina</taxon>
        <taxon>Agaricomycetes</taxon>
        <taxon>Agaricomycetidae</taxon>
        <taxon>Agaricales</taxon>
        <taxon>Agaricineae</taxon>
        <taxon>Agaricaceae</taxon>
        <taxon>Leucocoprinus</taxon>
    </lineage>
</organism>
<dbReference type="PANTHER" id="PTHR46498:SF1">
    <property type="entry name" value="GTP-BINDING PROTEIN 8"/>
    <property type="match status" value="1"/>
</dbReference>
<dbReference type="PROSITE" id="PS51706">
    <property type="entry name" value="G_ENGB"/>
    <property type="match status" value="1"/>
</dbReference>
<dbReference type="InterPro" id="IPR027417">
    <property type="entry name" value="P-loop_NTPase"/>
</dbReference>
<dbReference type="Proteomes" id="UP000559027">
    <property type="component" value="Unassembled WGS sequence"/>
</dbReference>
<evidence type="ECO:0000256" key="3">
    <source>
        <dbReference type="ARBA" id="ARBA00022842"/>
    </source>
</evidence>
<dbReference type="PANTHER" id="PTHR46498">
    <property type="entry name" value="GTP-BINDING PROTEIN 8"/>
    <property type="match status" value="1"/>
</dbReference>
<keyword evidence="1" id="KW-0479">Metal-binding</keyword>
<keyword evidence="4" id="KW-0342">GTP-binding</keyword>
<feature type="domain" description="EngB-type G" evidence="5">
    <location>
        <begin position="56"/>
        <end position="239"/>
    </location>
</feature>
<gene>
    <name evidence="6" type="ORF">D9756_002734</name>
</gene>
<evidence type="ECO:0000256" key="4">
    <source>
        <dbReference type="ARBA" id="ARBA00023134"/>
    </source>
</evidence>
<dbReference type="GO" id="GO:0005739">
    <property type="term" value="C:mitochondrion"/>
    <property type="evidence" value="ECO:0007669"/>
    <property type="project" value="TreeGrafter"/>
</dbReference>
<evidence type="ECO:0000313" key="7">
    <source>
        <dbReference type="Proteomes" id="UP000559027"/>
    </source>
</evidence>
<dbReference type="EMBL" id="JAACJO010000002">
    <property type="protein sequence ID" value="KAF5362454.1"/>
    <property type="molecule type" value="Genomic_DNA"/>
</dbReference>
<evidence type="ECO:0000259" key="5">
    <source>
        <dbReference type="PROSITE" id="PS51706"/>
    </source>
</evidence>
<reference evidence="6 7" key="1">
    <citation type="journal article" date="2020" name="ISME J.">
        <title>Uncovering the hidden diversity of litter-decomposition mechanisms in mushroom-forming fungi.</title>
        <authorList>
            <person name="Floudas D."/>
            <person name="Bentzer J."/>
            <person name="Ahren D."/>
            <person name="Johansson T."/>
            <person name="Persson P."/>
            <person name="Tunlid A."/>
        </authorList>
    </citation>
    <scope>NUCLEOTIDE SEQUENCE [LARGE SCALE GENOMIC DNA]</scope>
    <source>
        <strain evidence="6 7">CBS 146.42</strain>
    </source>
</reference>
<name>A0A8H5LME6_9AGAR</name>
<protein>
    <recommendedName>
        <fullName evidence="5">EngB-type G domain-containing protein</fullName>
    </recommendedName>
</protein>
<dbReference type="GO" id="GO:0005525">
    <property type="term" value="F:GTP binding"/>
    <property type="evidence" value="ECO:0007669"/>
    <property type="project" value="UniProtKB-KW"/>
</dbReference>
<dbReference type="Pfam" id="PF01926">
    <property type="entry name" value="MMR_HSR1"/>
    <property type="match status" value="1"/>
</dbReference>
<proteinExistence type="predicted"/>
<dbReference type="InterPro" id="IPR006073">
    <property type="entry name" value="GTP-bd"/>
</dbReference>
<dbReference type="InterPro" id="IPR030393">
    <property type="entry name" value="G_ENGB_dom"/>
</dbReference>
<keyword evidence="3" id="KW-0460">Magnesium</keyword>
<evidence type="ECO:0000256" key="2">
    <source>
        <dbReference type="ARBA" id="ARBA00022741"/>
    </source>
</evidence>
<keyword evidence="7" id="KW-1185">Reference proteome</keyword>
<comment type="caution">
    <text evidence="6">The sequence shown here is derived from an EMBL/GenBank/DDBJ whole genome shotgun (WGS) entry which is preliminary data.</text>
</comment>
<dbReference type="Gene3D" id="3.40.50.300">
    <property type="entry name" value="P-loop containing nucleotide triphosphate hydrolases"/>
    <property type="match status" value="1"/>
</dbReference>
<dbReference type="GO" id="GO:0046872">
    <property type="term" value="F:metal ion binding"/>
    <property type="evidence" value="ECO:0007669"/>
    <property type="project" value="UniProtKB-KW"/>
</dbReference>
<dbReference type="SUPFAM" id="SSF52540">
    <property type="entry name" value="P-loop containing nucleoside triphosphate hydrolases"/>
    <property type="match status" value="1"/>
</dbReference>
<accession>A0A8H5LME6</accession>
<evidence type="ECO:0000313" key="6">
    <source>
        <dbReference type="EMBL" id="KAF5362454.1"/>
    </source>
</evidence>
<keyword evidence="2" id="KW-0547">Nucleotide-binding</keyword>
<sequence>MLSHLSNPLHLPTRRLLITGSCEYSTRVLKVFSDSKSAEFVAGATSSAQFPRFNHRLPEVIVTGRANVGKSSLFNAVLGRNSLLHTSKKAGRTRQLNFYRVGAEPGKLILVDAPGYGARGRPEWGEMFDEYLQTRQELRRVYILFNAKHGLNSYDKEMLTHLSSLMFTPRGTQPWTLQSVITKADTIPLDDIPTVINKLRKEIYDVAPLCLRPIVTSTEMKPPFGIDQLRENIIDACGLSKTTL</sequence>
<dbReference type="CDD" id="cd01876">
    <property type="entry name" value="YihA_EngB"/>
    <property type="match status" value="1"/>
</dbReference>
<dbReference type="InterPro" id="IPR052279">
    <property type="entry name" value="EngB_GTPase"/>
</dbReference>
<dbReference type="AlphaFoldDB" id="A0A8H5LME6"/>